<comment type="caution">
    <text evidence="6">The sequence shown here is derived from an EMBL/GenBank/DDBJ whole genome shotgun (WGS) entry which is preliminary data.</text>
</comment>
<proteinExistence type="inferred from homology"/>
<feature type="compositionally biased region" description="Acidic residues" evidence="5">
    <location>
        <begin position="326"/>
        <end position="341"/>
    </location>
</feature>
<dbReference type="Proteomes" id="UP001165082">
    <property type="component" value="Unassembled WGS sequence"/>
</dbReference>
<sequence length="341" mass="38171">MPEDARQMASAETESLSPIFAMNENVLDKLKCLNYERDFVQAQNRRPFTREQFAIQADNNAIQFKDFELKAAYGEAVCAVLDFLTDRCLESERFVFKMPKHNEPAEPDDVDGDDDAMIDDDEIEDEVEAIEEDAAMFTEADENAFVHSENQKIIESRVDPIELRLNNNNVGKEWRSHINQTMKHSELIQKALPTTESILKQINNQLGGAVEKMKSKEKYLNTSFSQLCNEYQVVKASLSEIEDKHSTGTESVSVLTNELATIQDQLSDIKGTMDSRGSSMTDTSPLVKIKAALQEIKVEIQNFELRIGVVGQTLLTTQTANGGGDIDVEGGDDLDDEFADA</sequence>
<dbReference type="PANTHER" id="PTHR16011">
    <property type="entry name" value="IFT57/HIPPI"/>
    <property type="match status" value="1"/>
</dbReference>
<name>A0A9W7DXH6_9STRA</name>
<feature type="region of interest" description="Disordered" evidence="5">
    <location>
        <begin position="321"/>
        <end position="341"/>
    </location>
</feature>
<comment type="similarity">
    <text evidence="2">Belongs to the IFT57 family.</text>
</comment>
<comment type="subcellular location">
    <subcellularLocation>
        <location evidence="1">Cell projection</location>
        <location evidence="1">Cilium</location>
    </subcellularLocation>
</comment>
<dbReference type="AlphaFoldDB" id="A0A9W7DXH6"/>
<accession>A0A9W7DXH6</accession>
<keyword evidence="4" id="KW-0966">Cell projection</keyword>
<evidence type="ECO:0000313" key="7">
    <source>
        <dbReference type="Proteomes" id="UP001165082"/>
    </source>
</evidence>
<dbReference type="GO" id="GO:0042073">
    <property type="term" value="P:intraciliary transport"/>
    <property type="evidence" value="ECO:0007669"/>
    <property type="project" value="TreeGrafter"/>
</dbReference>
<evidence type="ECO:0000256" key="5">
    <source>
        <dbReference type="SAM" id="MobiDB-lite"/>
    </source>
</evidence>
<evidence type="ECO:0000256" key="1">
    <source>
        <dbReference type="ARBA" id="ARBA00004138"/>
    </source>
</evidence>
<evidence type="ECO:0000256" key="2">
    <source>
        <dbReference type="ARBA" id="ARBA00009415"/>
    </source>
</evidence>
<dbReference type="InterPro" id="IPR019530">
    <property type="entry name" value="Intra-flagellar_transport_57"/>
</dbReference>
<dbReference type="GO" id="GO:1905515">
    <property type="term" value="P:non-motile cilium assembly"/>
    <property type="evidence" value="ECO:0007669"/>
    <property type="project" value="TreeGrafter"/>
</dbReference>
<gene>
    <name evidence="6" type="ORF">TrRE_jg8374</name>
</gene>
<organism evidence="6 7">
    <name type="scientific">Triparma retinervis</name>
    <dbReference type="NCBI Taxonomy" id="2557542"/>
    <lineage>
        <taxon>Eukaryota</taxon>
        <taxon>Sar</taxon>
        <taxon>Stramenopiles</taxon>
        <taxon>Ochrophyta</taxon>
        <taxon>Bolidophyceae</taxon>
        <taxon>Parmales</taxon>
        <taxon>Triparmaceae</taxon>
        <taxon>Triparma</taxon>
    </lineage>
</organism>
<dbReference type="GO" id="GO:0005815">
    <property type="term" value="C:microtubule organizing center"/>
    <property type="evidence" value="ECO:0007669"/>
    <property type="project" value="TreeGrafter"/>
</dbReference>
<dbReference type="GO" id="GO:0005929">
    <property type="term" value="C:cilium"/>
    <property type="evidence" value="ECO:0007669"/>
    <property type="project" value="UniProtKB-SubCell"/>
</dbReference>
<evidence type="ECO:0000256" key="4">
    <source>
        <dbReference type="ARBA" id="ARBA00023273"/>
    </source>
</evidence>
<dbReference type="OrthoDB" id="423881at2759"/>
<reference evidence="6" key="1">
    <citation type="submission" date="2022-07" db="EMBL/GenBank/DDBJ databases">
        <title>Genome analysis of Parmales, a sister group of diatoms, reveals the evolutionary specialization of diatoms from phago-mixotrophs to photoautotrophs.</title>
        <authorList>
            <person name="Ban H."/>
            <person name="Sato S."/>
            <person name="Yoshikawa S."/>
            <person name="Kazumasa Y."/>
            <person name="Nakamura Y."/>
            <person name="Ichinomiya M."/>
            <person name="Saitoh K."/>
            <person name="Sato N."/>
            <person name="Blanc-Mathieu R."/>
            <person name="Endo H."/>
            <person name="Kuwata A."/>
            <person name="Ogata H."/>
        </authorList>
    </citation>
    <scope>NUCLEOTIDE SEQUENCE</scope>
</reference>
<dbReference type="Pfam" id="PF10498">
    <property type="entry name" value="IFT57"/>
    <property type="match status" value="1"/>
</dbReference>
<evidence type="ECO:0000256" key="3">
    <source>
        <dbReference type="ARBA" id="ARBA00023069"/>
    </source>
</evidence>
<dbReference type="EMBL" id="BRXZ01002092">
    <property type="protein sequence ID" value="GMH54298.1"/>
    <property type="molecule type" value="Genomic_DNA"/>
</dbReference>
<dbReference type="GO" id="GO:0005794">
    <property type="term" value="C:Golgi apparatus"/>
    <property type="evidence" value="ECO:0007669"/>
    <property type="project" value="TreeGrafter"/>
</dbReference>
<dbReference type="PANTHER" id="PTHR16011:SF0">
    <property type="entry name" value="INTRAFLAGELLAR TRANSPORT PROTEIN 57 HOMOLOG"/>
    <property type="match status" value="1"/>
</dbReference>
<keyword evidence="3" id="KW-0969">Cilium</keyword>
<evidence type="ECO:0000313" key="6">
    <source>
        <dbReference type="EMBL" id="GMH54298.1"/>
    </source>
</evidence>
<keyword evidence="7" id="KW-1185">Reference proteome</keyword>
<dbReference type="GO" id="GO:0030992">
    <property type="term" value="C:intraciliary transport particle B"/>
    <property type="evidence" value="ECO:0007669"/>
    <property type="project" value="TreeGrafter"/>
</dbReference>
<protein>
    <submittedName>
        <fullName evidence="6">Uncharacterized protein</fullName>
    </submittedName>
</protein>